<keyword evidence="5" id="KW-1185">Reference proteome</keyword>
<evidence type="ECO:0000313" key="4">
    <source>
        <dbReference type="EMBL" id="VDN91201.1"/>
    </source>
</evidence>
<dbReference type="PANTHER" id="PTHR21519">
    <property type="entry name" value="PDZ DOMAIN-CONTAINING PROTEIN 8"/>
    <property type="match status" value="1"/>
</dbReference>
<dbReference type="Proteomes" id="UP000278627">
    <property type="component" value="Unassembled WGS sequence"/>
</dbReference>
<dbReference type="WBParaSite" id="BPAG_0001005301-mRNA-1">
    <property type="protein sequence ID" value="BPAG_0001005301-mRNA-1"/>
    <property type="gene ID" value="BPAG_0001005301"/>
</dbReference>
<gene>
    <name evidence="4" type="ORF">BPAG_LOCUS10015</name>
</gene>
<dbReference type="GO" id="GO:0044233">
    <property type="term" value="C:mitochondria-associated endoplasmic reticulum membrane contact site"/>
    <property type="evidence" value="ECO:0007669"/>
    <property type="project" value="InterPro"/>
</dbReference>
<dbReference type="InterPro" id="IPR036034">
    <property type="entry name" value="PDZ_sf"/>
</dbReference>
<feature type="domain" description="PDZD8 N-terminal" evidence="3">
    <location>
        <begin position="66"/>
        <end position="239"/>
    </location>
</feature>
<feature type="transmembrane region" description="Helical" evidence="1">
    <location>
        <begin position="1073"/>
        <end position="1092"/>
    </location>
</feature>
<dbReference type="Pfam" id="PF17820">
    <property type="entry name" value="PDZ_6"/>
    <property type="match status" value="1"/>
</dbReference>
<dbReference type="AlphaFoldDB" id="A0A158PRE3"/>
<name>A0A158PRE3_BRUPA</name>
<evidence type="ECO:0000256" key="1">
    <source>
        <dbReference type="SAM" id="Phobius"/>
    </source>
</evidence>
<dbReference type="CDD" id="cd21674">
    <property type="entry name" value="SMP_PDZD8"/>
    <property type="match status" value="1"/>
</dbReference>
<dbReference type="GO" id="GO:0005739">
    <property type="term" value="C:mitochondrion"/>
    <property type="evidence" value="ECO:0007669"/>
    <property type="project" value="GOC"/>
</dbReference>
<organism evidence="6">
    <name type="scientific">Brugia pahangi</name>
    <name type="common">Filarial nematode worm</name>
    <dbReference type="NCBI Taxonomy" id="6280"/>
    <lineage>
        <taxon>Eukaryota</taxon>
        <taxon>Metazoa</taxon>
        <taxon>Ecdysozoa</taxon>
        <taxon>Nematoda</taxon>
        <taxon>Chromadorea</taxon>
        <taxon>Rhabditida</taxon>
        <taxon>Spirurina</taxon>
        <taxon>Spiruromorpha</taxon>
        <taxon>Filarioidea</taxon>
        <taxon>Onchocercidae</taxon>
        <taxon>Brugia</taxon>
    </lineage>
</organism>
<dbReference type="STRING" id="6280.A0A158PRE3"/>
<evidence type="ECO:0000259" key="2">
    <source>
        <dbReference type="Pfam" id="PF17820"/>
    </source>
</evidence>
<dbReference type="Pfam" id="PF26547">
    <property type="entry name" value="PDZD8_N"/>
    <property type="match status" value="1"/>
</dbReference>
<reference evidence="4 5" key="2">
    <citation type="submission" date="2018-11" db="EMBL/GenBank/DDBJ databases">
        <authorList>
            <consortium name="Pathogen Informatics"/>
        </authorList>
    </citation>
    <scope>NUCLEOTIDE SEQUENCE [LARGE SCALE GENOMIC DNA]</scope>
</reference>
<feature type="domain" description="PDZ" evidence="2">
    <location>
        <begin position="349"/>
        <end position="385"/>
    </location>
</feature>
<keyword evidence="1" id="KW-0472">Membrane</keyword>
<evidence type="ECO:0000313" key="6">
    <source>
        <dbReference type="WBParaSite" id="BPAG_0001005301-mRNA-1"/>
    </source>
</evidence>
<feature type="transmembrane region" description="Helical" evidence="1">
    <location>
        <begin position="6"/>
        <end position="24"/>
    </location>
</feature>
<dbReference type="PANTHER" id="PTHR21519:SF1">
    <property type="entry name" value="PDZ DOMAIN-CONTAINING PROTEIN 8"/>
    <property type="match status" value="1"/>
</dbReference>
<dbReference type="Gene3D" id="2.30.42.10">
    <property type="match status" value="1"/>
</dbReference>
<sequence>MLGFLWGVFFGAVLMLFVIYILLFNPFGEISSHAIIIDRFQPLRLPEELRQFLKEGNDESRVSEWESCFNLSLILHFLFQEHRDTRRLRRWIHRKLQLELNDLTIRNTAGRLIQDIRIRNLSIGCRSPVIKSLRVEDYELSQDENFKRGFQSSVDVSMLFGRFAQLSIKLTRLSGKIRLKLTREPFTHWVFAFVDMPTLEFQIDSQWQDKQVKHLIPFITQKFRRMVQRKHVWPNYKIRYRPLFPNPLYQPSPSTYSFEYIKTSGLLEVTVLRCTRLNTALVNNGNSEVFCVVSIDHRPLMEDASKNSTRCITVLLNFNRHGTSESIGLFPTPESDPYKFQLWKAFPSAERCGFKAGDVVLAVNNVPVTSERQLNKLLSGTFSELNVLVDRLICEKYSNNDEGTSLGDFDDIVVPEVAENVKHKSGQMKMLEKGNHQRNRISTAVNPNVTSNNFTANVLKDKRKLHLCADGNFIDFSKMLEHSGLMKFAQSETEHDCNLREHGRIKRSKSEAEITEGVCFNSERLRPLFTSSLENLSYYTYKETKRTLTNMAEDCVMLHAVSAKKDSSIGIFNADVCENRTKDFLRSSRRQRFQARAAEMAAAGKARMSDLWYRHKDAGSGDEVGVDALSQHDIEVVLPRTSLPTSALENKKRNPLCKTKRSIPTQNDGNDLWNVPPKTLVTKSLAMSEDVLWDQSLHFDLSEDSCKYLNVIVRARPLTVKATDATTSQDSQITRDDSQMLGYVQPLKGPGEFSINMYTIADKYLHPAGARRLSAHFVQLLSRTVHITTTILERLLTRKAVEESWRAGFDERLCYGDIVLGFRYFPSGLPKDSENRSSVENAEYIKNVTEISRASSERSLKTKHNFKTILLRDTTICAFCRGKVWLKMASHCTSCLLYVLLLKSVCLIGPEELLSRRRRIAVKVSERLSFTWKSVGRRRASFHLLKENKGTIERKTSVIQMGADEVVPVGRAIPDVFSMLELSENLSQMVYQPGNAYNEQMINAAKIAGKNMFADRDPISRKAKINEDAIALFTAWEMEKIRNVIHQTTIERLNVMKYTRSGSIYFAVLEDRLQALAVFLLILYVCGTVFSFPRTEFQNCIDLEEN</sequence>
<protein>
    <submittedName>
        <fullName evidence="6">PDZ domain-containing protein 8</fullName>
    </submittedName>
</protein>
<evidence type="ECO:0000259" key="3">
    <source>
        <dbReference type="Pfam" id="PF26547"/>
    </source>
</evidence>
<evidence type="ECO:0000313" key="5">
    <source>
        <dbReference type="Proteomes" id="UP000278627"/>
    </source>
</evidence>
<dbReference type="EMBL" id="UZAD01013172">
    <property type="protein sequence ID" value="VDN91201.1"/>
    <property type="molecule type" value="Genomic_DNA"/>
</dbReference>
<dbReference type="GO" id="GO:0051560">
    <property type="term" value="P:mitochondrial calcium ion homeostasis"/>
    <property type="evidence" value="ECO:0007669"/>
    <property type="project" value="InterPro"/>
</dbReference>
<dbReference type="InterPro" id="IPR058801">
    <property type="entry name" value="PDZD8_N"/>
</dbReference>
<proteinExistence type="predicted"/>
<dbReference type="InterPro" id="IPR041489">
    <property type="entry name" value="PDZ_6"/>
</dbReference>
<keyword evidence="1" id="KW-0812">Transmembrane</keyword>
<reference evidence="6" key="1">
    <citation type="submission" date="2016-04" db="UniProtKB">
        <authorList>
            <consortium name="WormBaseParasite"/>
        </authorList>
    </citation>
    <scope>IDENTIFICATION</scope>
</reference>
<keyword evidence="1" id="KW-1133">Transmembrane helix</keyword>
<dbReference type="InterPro" id="IPR039275">
    <property type="entry name" value="PDZD8"/>
</dbReference>
<dbReference type="SUPFAM" id="SSF50156">
    <property type="entry name" value="PDZ domain-like"/>
    <property type="match status" value="1"/>
</dbReference>
<dbReference type="GO" id="GO:1990456">
    <property type="term" value="P:mitochondrion-endoplasmic reticulum membrane tethering"/>
    <property type="evidence" value="ECO:0007669"/>
    <property type="project" value="InterPro"/>
</dbReference>
<accession>A0A158PRE3</accession>